<dbReference type="EMBL" id="LR796593">
    <property type="protein sequence ID" value="CAB4153391.1"/>
    <property type="molecule type" value="Genomic_DNA"/>
</dbReference>
<evidence type="ECO:0008006" key="2">
    <source>
        <dbReference type="Google" id="ProtNLM"/>
    </source>
</evidence>
<name>A0A6J5N5R0_9CAUD</name>
<reference evidence="1" key="1">
    <citation type="submission" date="2020-04" db="EMBL/GenBank/DDBJ databases">
        <authorList>
            <person name="Chiriac C."/>
            <person name="Salcher M."/>
            <person name="Ghai R."/>
            <person name="Kavagutti S V."/>
        </authorList>
    </citation>
    <scope>NUCLEOTIDE SEQUENCE</scope>
</reference>
<sequence>MALPLVSTESVAAYFKKLKTGFEVFQEYAVNKEVNRHGIYINDPSEADRTPYKLAVNYGGNIYEATDQMLIVLVTFQDDKNKQKAELAITDIVNDNVLLNGYHRRTYTMEQTYLNRAEYRTYSFQLTRLEFQ</sequence>
<accession>A0A6J5N5R0</accession>
<proteinExistence type="predicted"/>
<protein>
    <recommendedName>
        <fullName evidence="2">Tail completion protein</fullName>
    </recommendedName>
</protein>
<gene>
    <name evidence="1" type="ORF">UFOVP623_17</name>
</gene>
<evidence type="ECO:0000313" key="1">
    <source>
        <dbReference type="EMBL" id="CAB4153391.1"/>
    </source>
</evidence>
<organism evidence="1">
    <name type="scientific">uncultured Caudovirales phage</name>
    <dbReference type="NCBI Taxonomy" id="2100421"/>
    <lineage>
        <taxon>Viruses</taxon>
        <taxon>Duplodnaviria</taxon>
        <taxon>Heunggongvirae</taxon>
        <taxon>Uroviricota</taxon>
        <taxon>Caudoviricetes</taxon>
        <taxon>Peduoviridae</taxon>
        <taxon>Maltschvirus</taxon>
        <taxon>Maltschvirus maltsch</taxon>
    </lineage>
</organism>